<keyword evidence="2" id="KW-1185">Reference proteome</keyword>
<dbReference type="EMBL" id="APBN01000007">
    <property type="protein sequence ID" value="EMT51593.1"/>
    <property type="molecule type" value="Genomic_DNA"/>
</dbReference>
<dbReference type="OrthoDB" id="2473166at2"/>
<proteinExistence type="predicted"/>
<evidence type="ECO:0000313" key="2">
    <source>
        <dbReference type="Proteomes" id="UP000012081"/>
    </source>
</evidence>
<dbReference type="AlphaFoldDB" id="M8DDT5"/>
<accession>M8DDT5</accession>
<dbReference type="PATRIC" id="fig|1300222.3.peg.3510"/>
<dbReference type="Proteomes" id="UP000012081">
    <property type="component" value="Unassembled WGS sequence"/>
</dbReference>
<reference evidence="1 2" key="1">
    <citation type="submission" date="2013-03" db="EMBL/GenBank/DDBJ databases">
        <title>Assembly of a new bacterial strain Brevibacillus borstelensis AK1.</title>
        <authorList>
            <person name="Rajan I."/>
            <person name="PoliReddy D."/>
            <person name="Sugumar T."/>
            <person name="Rathinam K."/>
            <person name="Alqarawi S."/>
            <person name="Khalil A.B."/>
            <person name="Sivakumar N."/>
        </authorList>
    </citation>
    <scope>NUCLEOTIDE SEQUENCE [LARGE SCALE GENOMIC DNA]</scope>
    <source>
        <strain evidence="1 2">AK1</strain>
    </source>
</reference>
<dbReference type="GeneID" id="89498341"/>
<protein>
    <submittedName>
        <fullName evidence="1">Uncharacterized protein</fullName>
    </submittedName>
</protein>
<evidence type="ECO:0000313" key="1">
    <source>
        <dbReference type="EMBL" id="EMT51593.1"/>
    </source>
</evidence>
<dbReference type="RefSeq" id="WP_003389632.1">
    <property type="nucleotide sequence ID" value="NZ_APBN01000007.1"/>
</dbReference>
<gene>
    <name evidence="1" type="ORF">I532_16753</name>
</gene>
<name>M8DDT5_9BACL</name>
<organism evidence="1 2">
    <name type="scientific">Brevibacillus borstelensis AK1</name>
    <dbReference type="NCBI Taxonomy" id="1300222"/>
    <lineage>
        <taxon>Bacteria</taxon>
        <taxon>Bacillati</taxon>
        <taxon>Bacillota</taxon>
        <taxon>Bacilli</taxon>
        <taxon>Bacillales</taxon>
        <taxon>Paenibacillaceae</taxon>
        <taxon>Brevibacillus</taxon>
    </lineage>
</organism>
<sequence>MIETIMVPLDSKMQRVPVLTSKHLKVYGLLIKGTDINELVADRKTRHIINELCRLGWVKPRAERKYSSQRYI</sequence>
<comment type="caution">
    <text evidence="1">The sequence shown here is derived from an EMBL/GenBank/DDBJ whole genome shotgun (WGS) entry which is preliminary data.</text>
</comment>